<keyword evidence="2" id="KW-1133">Transmembrane helix</keyword>
<accession>A0A5M6D8Z1</accession>
<evidence type="ECO:0000313" key="3">
    <source>
        <dbReference type="EMBL" id="KAA5542772.1"/>
    </source>
</evidence>
<reference evidence="3 4" key="1">
    <citation type="submission" date="2019-08" db="EMBL/GenBank/DDBJ databases">
        <authorList>
            <person name="Dhanesh K."/>
            <person name="Kumar G."/>
            <person name="Sasikala C."/>
            <person name="Venkata Ramana C."/>
        </authorList>
    </citation>
    <scope>NUCLEOTIDE SEQUENCE [LARGE SCALE GENOMIC DNA]</scope>
    <source>
        <strain evidence="3 4">JC645</strain>
    </source>
</reference>
<organism evidence="3 4">
    <name type="scientific">Roseiconus nitratireducens</name>
    <dbReference type="NCBI Taxonomy" id="2605748"/>
    <lineage>
        <taxon>Bacteria</taxon>
        <taxon>Pseudomonadati</taxon>
        <taxon>Planctomycetota</taxon>
        <taxon>Planctomycetia</taxon>
        <taxon>Pirellulales</taxon>
        <taxon>Pirellulaceae</taxon>
        <taxon>Roseiconus</taxon>
    </lineage>
</organism>
<feature type="region of interest" description="Disordered" evidence="1">
    <location>
        <begin position="1"/>
        <end position="25"/>
    </location>
</feature>
<proteinExistence type="predicted"/>
<evidence type="ECO:0000256" key="2">
    <source>
        <dbReference type="SAM" id="Phobius"/>
    </source>
</evidence>
<evidence type="ECO:0000256" key="1">
    <source>
        <dbReference type="SAM" id="MobiDB-lite"/>
    </source>
</evidence>
<dbReference type="Proteomes" id="UP000324479">
    <property type="component" value="Unassembled WGS sequence"/>
</dbReference>
<keyword evidence="2" id="KW-0812">Transmembrane</keyword>
<keyword evidence="4" id="KW-1185">Reference proteome</keyword>
<sequence length="63" mass="7145">MSQSNPYRPPRKSEEGSNDAKPPGRNHQHLGKFIVLCFVAMIALTGFLSAIDYLARTLVDWIW</sequence>
<evidence type="ECO:0000313" key="4">
    <source>
        <dbReference type="Proteomes" id="UP000324479"/>
    </source>
</evidence>
<comment type="caution">
    <text evidence="3">The sequence shown here is derived from an EMBL/GenBank/DDBJ whole genome shotgun (WGS) entry which is preliminary data.</text>
</comment>
<dbReference type="AlphaFoldDB" id="A0A5M6D8Z1"/>
<protein>
    <submittedName>
        <fullName evidence="3">Uncharacterized protein</fullName>
    </submittedName>
</protein>
<name>A0A5M6D8Z1_9BACT</name>
<gene>
    <name evidence="3" type="ORF">FYK55_14730</name>
</gene>
<dbReference type="RefSeq" id="WP_150077189.1">
    <property type="nucleotide sequence ID" value="NZ_VWOX01000007.1"/>
</dbReference>
<keyword evidence="2" id="KW-0472">Membrane</keyword>
<dbReference type="EMBL" id="VWOX01000007">
    <property type="protein sequence ID" value="KAA5542772.1"/>
    <property type="molecule type" value="Genomic_DNA"/>
</dbReference>
<feature type="transmembrane region" description="Helical" evidence="2">
    <location>
        <begin position="33"/>
        <end position="55"/>
    </location>
</feature>